<dbReference type="Proteomes" id="UP000009138">
    <property type="component" value="Unassembled WGS sequence"/>
</dbReference>
<proteinExistence type="predicted"/>
<dbReference type="OrthoDB" id="2380640at2759"/>
<gene>
    <name evidence="1" type="ORF">RO3G_12459</name>
</gene>
<dbReference type="GeneID" id="93619424"/>
<organism evidence="1 2">
    <name type="scientific">Rhizopus delemar (strain RA 99-880 / ATCC MYA-4621 / FGSC 9543 / NRRL 43880)</name>
    <name type="common">Mucormycosis agent</name>
    <name type="synonym">Rhizopus arrhizus var. delemar</name>
    <dbReference type="NCBI Taxonomy" id="246409"/>
    <lineage>
        <taxon>Eukaryota</taxon>
        <taxon>Fungi</taxon>
        <taxon>Fungi incertae sedis</taxon>
        <taxon>Mucoromycota</taxon>
        <taxon>Mucoromycotina</taxon>
        <taxon>Mucoromycetes</taxon>
        <taxon>Mucorales</taxon>
        <taxon>Mucorineae</taxon>
        <taxon>Rhizopodaceae</taxon>
        <taxon>Rhizopus</taxon>
    </lineage>
</organism>
<evidence type="ECO:0000313" key="2">
    <source>
        <dbReference type="Proteomes" id="UP000009138"/>
    </source>
</evidence>
<accession>I1CH18</accession>
<sequence>MCDTNWCTFCDCAVNPHLNTIYCSEECFQKDAKIPSLLRYNSDMVLLLDDYKNPCNKRRTSSSSSRRSSFCSDDLAAIHLDLMSPKTLMSNSSSQSVNLAYTP</sequence>
<dbReference type="EMBL" id="CH476741">
    <property type="protein sequence ID" value="EIE87748.1"/>
    <property type="molecule type" value="Genomic_DNA"/>
</dbReference>
<dbReference type="AlphaFoldDB" id="I1CH18"/>
<dbReference type="VEuPathDB" id="FungiDB:RO3G_12459"/>
<keyword evidence="2" id="KW-1185">Reference proteome</keyword>
<dbReference type="OMA" id="CSTLIAH"/>
<protein>
    <submittedName>
        <fullName evidence="1">Uncharacterized protein</fullName>
    </submittedName>
</protein>
<dbReference type="InParanoid" id="I1CH18"/>
<dbReference type="RefSeq" id="XP_067523144.1">
    <property type="nucleotide sequence ID" value="XM_067667043.1"/>
</dbReference>
<name>I1CH18_RHIO9</name>
<evidence type="ECO:0000313" key="1">
    <source>
        <dbReference type="EMBL" id="EIE87748.1"/>
    </source>
</evidence>
<reference evidence="1 2" key="1">
    <citation type="journal article" date="2009" name="PLoS Genet.">
        <title>Genomic analysis of the basal lineage fungus Rhizopus oryzae reveals a whole-genome duplication.</title>
        <authorList>
            <person name="Ma L.-J."/>
            <person name="Ibrahim A.S."/>
            <person name="Skory C."/>
            <person name="Grabherr M.G."/>
            <person name="Burger G."/>
            <person name="Butler M."/>
            <person name="Elias M."/>
            <person name="Idnurm A."/>
            <person name="Lang B.F."/>
            <person name="Sone T."/>
            <person name="Abe A."/>
            <person name="Calvo S.E."/>
            <person name="Corrochano L.M."/>
            <person name="Engels R."/>
            <person name="Fu J."/>
            <person name="Hansberg W."/>
            <person name="Kim J.-M."/>
            <person name="Kodira C.D."/>
            <person name="Koehrsen M.J."/>
            <person name="Liu B."/>
            <person name="Miranda-Saavedra D."/>
            <person name="O'Leary S."/>
            <person name="Ortiz-Castellanos L."/>
            <person name="Poulter R."/>
            <person name="Rodriguez-Romero J."/>
            <person name="Ruiz-Herrera J."/>
            <person name="Shen Y.-Q."/>
            <person name="Zeng Q."/>
            <person name="Galagan J."/>
            <person name="Birren B.W."/>
            <person name="Cuomo C.A."/>
            <person name="Wickes B.L."/>
        </authorList>
    </citation>
    <scope>NUCLEOTIDE SEQUENCE [LARGE SCALE GENOMIC DNA]</scope>
    <source>
        <strain evidence="2">RA 99-880 / ATCC MYA-4621 / FGSC 9543 / NRRL 43880</strain>
    </source>
</reference>